<comment type="caution">
    <text evidence="1">The sequence shown here is derived from an EMBL/GenBank/DDBJ whole genome shotgun (WGS) entry which is preliminary data.</text>
</comment>
<dbReference type="InterPro" id="IPR052517">
    <property type="entry name" value="GlcG_carb_metab_protein"/>
</dbReference>
<dbReference type="EMBL" id="JABCSC020000002">
    <property type="protein sequence ID" value="NSL55166.1"/>
    <property type="molecule type" value="Genomic_DNA"/>
</dbReference>
<accession>A0ABX2ILH2</accession>
<dbReference type="Pfam" id="PF03928">
    <property type="entry name" value="HbpS-like"/>
    <property type="match status" value="1"/>
</dbReference>
<protein>
    <submittedName>
        <fullName evidence="1">Heme-binding protein</fullName>
    </submittedName>
</protein>
<dbReference type="SUPFAM" id="SSF143744">
    <property type="entry name" value="GlcG-like"/>
    <property type="match status" value="1"/>
</dbReference>
<dbReference type="PANTHER" id="PTHR34309">
    <property type="entry name" value="SLR1406 PROTEIN"/>
    <property type="match status" value="1"/>
</dbReference>
<dbReference type="PANTHER" id="PTHR34309:SF1">
    <property type="entry name" value="PROTEIN GLCG"/>
    <property type="match status" value="1"/>
</dbReference>
<dbReference type="RefSeq" id="WP_101942662.1">
    <property type="nucleotide sequence ID" value="NZ_JABCSC020000002.1"/>
</dbReference>
<dbReference type="Proteomes" id="UP000778523">
    <property type="component" value="Unassembled WGS sequence"/>
</dbReference>
<dbReference type="Gene3D" id="3.30.450.150">
    <property type="entry name" value="Haem-degrading domain"/>
    <property type="match status" value="1"/>
</dbReference>
<dbReference type="InterPro" id="IPR038084">
    <property type="entry name" value="PduO/GlcC-like_sf"/>
</dbReference>
<keyword evidence="2" id="KW-1185">Reference proteome</keyword>
<dbReference type="InterPro" id="IPR005624">
    <property type="entry name" value="PduO/GlcC-like"/>
</dbReference>
<evidence type="ECO:0000313" key="1">
    <source>
        <dbReference type="EMBL" id="NSL55166.1"/>
    </source>
</evidence>
<organism evidence="1 2">
    <name type="scientific">Uliginosibacterium aquaticum</name>
    <dbReference type="NCBI Taxonomy" id="2731212"/>
    <lineage>
        <taxon>Bacteria</taxon>
        <taxon>Pseudomonadati</taxon>
        <taxon>Pseudomonadota</taxon>
        <taxon>Betaproteobacteria</taxon>
        <taxon>Rhodocyclales</taxon>
        <taxon>Zoogloeaceae</taxon>
        <taxon>Uliginosibacterium</taxon>
    </lineage>
</organism>
<sequence length="143" mass="14606">MSTPLPPRYGAPITLEEAQRVMAAAVAECQRQGDWPMVIAIVDSGSHLKLFQALDGAQHASLAVAQAKAVTANNFRRPTKLLEEVVAGGGIGLRMLSMDGVCTVDGGLPLFRNGEVIGAIGVSGMNALQDAVIAAAAVAALAG</sequence>
<proteinExistence type="predicted"/>
<gene>
    <name evidence="1" type="ORF">HJ583_009040</name>
</gene>
<reference evidence="1 2" key="1">
    <citation type="submission" date="2020-06" db="EMBL/GenBank/DDBJ databases">
        <title>Draft genome of Uliginosibacterium sp. IMCC34675.</title>
        <authorList>
            <person name="Song J."/>
        </authorList>
    </citation>
    <scope>NUCLEOTIDE SEQUENCE [LARGE SCALE GENOMIC DNA]</scope>
    <source>
        <strain evidence="1 2">IMCC34675</strain>
    </source>
</reference>
<evidence type="ECO:0000313" key="2">
    <source>
        <dbReference type="Proteomes" id="UP000778523"/>
    </source>
</evidence>
<name>A0ABX2ILH2_9RHOO</name>